<dbReference type="GO" id="GO:0071014">
    <property type="term" value="C:post-mRNA release spliceosomal complex"/>
    <property type="evidence" value="ECO:0007669"/>
    <property type="project" value="TreeGrafter"/>
</dbReference>
<dbReference type="OrthoDB" id="360327at2759"/>
<feature type="non-terminal residue" evidence="3">
    <location>
        <position position="258"/>
    </location>
</feature>
<dbReference type="Pfam" id="PF04502">
    <property type="entry name" value="Saf4_Yju2"/>
    <property type="match status" value="1"/>
</dbReference>
<dbReference type="GO" id="GO:0005684">
    <property type="term" value="C:U2-type spliceosomal complex"/>
    <property type="evidence" value="ECO:0007669"/>
    <property type="project" value="TreeGrafter"/>
</dbReference>
<dbReference type="EMBL" id="CAJVPV010012753">
    <property type="protein sequence ID" value="CAG8672307.1"/>
    <property type="molecule type" value="Genomic_DNA"/>
</dbReference>
<feature type="compositionally biased region" description="Polar residues" evidence="2">
    <location>
        <begin position="229"/>
        <end position="249"/>
    </location>
</feature>
<dbReference type="PANTHER" id="PTHR12111">
    <property type="entry name" value="SPLICING FACTOR YJU2"/>
    <property type="match status" value="1"/>
</dbReference>
<dbReference type="InterPro" id="IPR007590">
    <property type="entry name" value="Saf4/Yju2"/>
</dbReference>
<feature type="region of interest" description="Disordered" evidence="2">
    <location>
        <begin position="216"/>
        <end position="258"/>
    </location>
</feature>
<protein>
    <submittedName>
        <fullName evidence="3">14770_t:CDS:1</fullName>
    </submittedName>
</protein>
<evidence type="ECO:0000256" key="1">
    <source>
        <dbReference type="ARBA" id="ARBA00005595"/>
    </source>
</evidence>
<feature type="compositionally biased region" description="Basic and acidic residues" evidence="2">
    <location>
        <begin position="216"/>
        <end position="228"/>
    </location>
</feature>
<gene>
    <name evidence="3" type="ORF">AMORRO_LOCUS10874</name>
</gene>
<evidence type="ECO:0000313" key="3">
    <source>
        <dbReference type="EMBL" id="CAG8672307.1"/>
    </source>
</evidence>
<dbReference type="AlphaFoldDB" id="A0A9N9EDL4"/>
<comment type="similarity">
    <text evidence="1">Belongs to the CWC16 family.</text>
</comment>
<dbReference type="Proteomes" id="UP000789342">
    <property type="component" value="Unassembled WGS sequence"/>
</dbReference>
<proteinExistence type="inferred from homology"/>
<comment type="caution">
    <text evidence="3">The sequence shown here is derived from an EMBL/GenBank/DDBJ whole genome shotgun (WGS) entry which is preliminary data.</text>
</comment>
<reference evidence="3" key="1">
    <citation type="submission" date="2021-06" db="EMBL/GenBank/DDBJ databases">
        <authorList>
            <person name="Kallberg Y."/>
            <person name="Tangrot J."/>
            <person name="Rosling A."/>
        </authorList>
    </citation>
    <scope>NUCLEOTIDE SEQUENCE</scope>
    <source>
        <strain evidence="3">CL551</strain>
    </source>
</reference>
<evidence type="ECO:0000256" key="2">
    <source>
        <dbReference type="SAM" id="MobiDB-lite"/>
    </source>
</evidence>
<sequence length="258" mass="29545">NAEYLVVAGARKKVETWEPEDNETIELKDEEEAKKLADNAFYKLEQSVKDEQKAKESLPILTQLQRLNERQWADPYTHSQRLRKKFREEKKILEAKRRADEEIRDRNALSIPLLPESQEDEVEAKATEFADHLIRAQKRKLEVNTSSIFNKSSRSKRSIFNSNDPKNKIAQLSTMISVNTKLKIDPFLKDNDWNGDNAGKGGGEVNKELVLVKKKDDAKKVENNKSKVQEASNVNPNENTNSSEVTISLVSADYDEDD</sequence>
<accession>A0A9N9EDL4</accession>
<name>A0A9N9EDL4_9GLOM</name>
<evidence type="ECO:0000313" key="4">
    <source>
        <dbReference type="Proteomes" id="UP000789342"/>
    </source>
</evidence>
<keyword evidence="4" id="KW-1185">Reference proteome</keyword>
<dbReference type="GO" id="GO:0000398">
    <property type="term" value="P:mRNA splicing, via spliceosome"/>
    <property type="evidence" value="ECO:0007669"/>
    <property type="project" value="InterPro"/>
</dbReference>
<organism evidence="3 4">
    <name type="scientific">Acaulospora morrowiae</name>
    <dbReference type="NCBI Taxonomy" id="94023"/>
    <lineage>
        <taxon>Eukaryota</taxon>
        <taxon>Fungi</taxon>
        <taxon>Fungi incertae sedis</taxon>
        <taxon>Mucoromycota</taxon>
        <taxon>Glomeromycotina</taxon>
        <taxon>Glomeromycetes</taxon>
        <taxon>Diversisporales</taxon>
        <taxon>Acaulosporaceae</taxon>
        <taxon>Acaulospora</taxon>
    </lineage>
</organism>
<dbReference type="PANTHER" id="PTHR12111:SF2">
    <property type="entry name" value="SPLICING FACTOR YJU2B-RELATED"/>
    <property type="match status" value="1"/>
</dbReference>